<dbReference type="EMBL" id="BOOJ01000052">
    <property type="protein sequence ID" value="GIH95375.1"/>
    <property type="molecule type" value="Genomic_DNA"/>
</dbReference>
<gene>
    <name evidence="1" type="ORF">Psi01_60050</name>
</gene>
<evidence type="ECO:0000313" key="1">
    <source>
        <dbReference type="EMBL" id="GIH95375.1"/>
    </source>
</evidence>
<keyword evidence="2" id="KW-1185">Reference proteome</keyword>
<evidence type="ECO:0000313" key="2">
    <source>
        <dbReference type="Proteomes" id="UP000619788"/>
    </source>
</evidence>
<comment type="caution">
    <text evidence="1">The sequence shown here is derived from an EMBL/GenBank/DDBJ whole genome shotgun (WGS) entry which is preliminary data.</text>
</comment>
<sequence>MVSWAYQTPRAAHACRPPMRERAVRVPRSLMEPNSPDVDFTTTEVDGDVGDVWRCECSRLWRVADACDTCDANGGKPHWGLHVMGETWRRARLWQRLRLFRRGR</sequence>
<dbReference type="AlphaFoldDB" id="A0A8J3WN43"/>
<accession>A0A8J3WN43</accession>
<reference evidence="1 2" key="1">
    <citation type="submission" date="2021-01" db="EMBL/GenBank/DDBJ databases">
        <title>Whole genome shotgun sequence of Planobispora siamensis NBRC 107568.</title>
        <authorList>
            <person name="Komaki H."/>
            <person name="Tamura T."/>
        </authorList>
    </citation>
    <scope>NUCLEOTIDE SEQUENCE [LARGE SCALE GENOMIC DNA]</scope>
    <source>
        <strain evidence="1 2">NBRC 107568</strain>
    </source>
</reference>
<name>A0A8J3WN43_9ACTN</name>
<proteinExistence type="predicted"/>
<dbReference type="Proteomes" id="UP000619788">
    <property type="component" value="Unassembled WGS sequence"/>
</dbReference>
<protein>
    <submittedName>
        <fullName evidence="1">Uncharacterized protein</fullName>
    </submittedName>
</protein>
<organism evidence="1 2">
    <name type="scientific">Planobispora siamensis</name>
    <dbReference type="NCBI Taxonomy" id="936338"/>
    <lineage>
        <taxon>Bacteria</taxon>
        <taxon>Bacillati</taxon>
        <taxon>Actinomycetota</taxon>
        <taxon>Actinomycetes</taxon>
        <taxon>Streptosporangiales</taxon>
        <taxon>Streptosporangiaceae</taxon>
        <taxon>Planobispora</taxon>
    </lineage>
</organism>